<dbReference type="EMBL" id="UZAN01008016">
    <property type="protein sequence ID" value="VDP37397.1"/>
    <property type="molecule type" value="Genomic_DNA"/>
</dbReference>
<evidence type="ECO:0000313" key="1">
    <source>
        <dbReference type="EMBL" id="VDP37397.1"/>
    </source>
</evidence>
<name>A0A183A323_9TREM</name>
<dbReference type="Proteomes" id="UP000272942">
    <property type="component" value="Unassembled WGS sequence"/>
</dbReference>
<protein>
    <submittedName>
        <fullName evidence="3">Transcriptional regulator</fullName>
    </submittedName>
</protein>
<dbReference type="WBParaSite" id="ECPE_0000135801-mRNA-1">
    <property type="protein sequence ID" value="ECPE_0000135801-mRNA-1"/>
    <property type="gene ID" value="ECPE_0000135801"/>
</dbReference>
<dbReference type="AlphaFoldDB" id="A0A183A323"/>
<organism evidence="3">
    <name type="scientific">Echinostoma caproni</name>
    <dbReference type="NCBI Taxonomy" id="27848"/>
    <lineage>
        <taxon>Eukaryota</taxon>
        <taxon>Metazoa</taxon>
        <taxon>Spiralia</taxon>
        <taxon>Lophotrochozoa</taxon>
        <taxon>Platyhelminthes</taxon>
        <taxon>Trematoda</taxon>
        <taxon>Digenea</taxon>
        <taxon>Plagiorchiida</taxon>
        <taxon>Echinostomata</taxon>
        <taxon>Echinostomatoidea</taxon>
        <taxon>Echinostomatidae</taxon>
        <taxon>Echinostoma</taxon>
    </lineage>
</organism>
<evidence type="ECO:0000313" key="3">
    <source>
        <dbReference type="WBParaSite" id="ECPE_0000135801-mRNA-1"/>
    </source>
</evidence>
<accession>A0A183A323</accession>
<proteinExistence type="predicted"/>
<reference evidence="1 2" key="2">
    <citation type="submission" date="2018-11" db="EMBL/GenBank/DDBJ databases">
        <authorList>
            <consortium name="Pathogen Informatics"/>
        </authorList>
    </citation>
    <scope>NUCLEOTIDE SEQUENCE [LARGE SCALE GENOMIC DNA]</scope>
    <source>
        <strain evidence="1 2">Egypt</strain>
    </source>
</reference>
<keyword evidence="2" id="KW-1185">Reference proteome</keyword>
<sequence>MKDEGILQSMHQPAGSTLMEEIIFLPEEVEKTL</sequence>
<evidence type="ECO:0000313" key="2">
    <source>
        <dbReference type="Proteomes" id="UP000272942"/>
    </source>
</evidence>
<reference evidence="3" key="1">
    <citation type="submission" date="2016-06" db="UniProtKB">
        <authorList>
            <consortium name="WormBaseParasite"/>
        </authorList>
    </citation>
    <scope>IDENTIFICATION</scope>
</reference>
<gene>
    <name evidence="1" type="ORF">ECPE_LOCUS1358</name>
</gene>